<dbReference type="CDD" id="cd00565">
    <property type="entry name" value="Ubl_ThiS"/>
    <property type="match status" value="1"/>
</dbReference>
<accession>A0A371K6E1</accession>
<dbReference type="InterPro" id="IPR012675">
    <property type="entry name" value="Beta-grasp_dom_sf"/>
</dbReference>
<proteinExistence type="predicted"/>
<protein>
    <submittedName>
        <fullName evidence="1">Sulfur carrier protein ThiS</fullName>
    </submittedName>
</protein>
<dbReference type="InterPro" id="IPR016155">
    <property type="entry name" value="Mopterin_synth/thiamin_S_b"/>
</dbReference>
<dbReference type="PANTHER" id="PTHR34472">
    <property type="entry name" value="SULFUR CARRIER PROTEIN THIS"/>
    <property type="match status" value="1"/>
</dbReference>
<evidence type="ECO:0000313" key="1">
    <source>
        <dbReference type="EMBL" id="RDZ29523.1"/>
    </source>
</evidence>
<name>A0A371K6E1_9GAMM</name>
<dbReference type="Pfam" id="PF02597">
    <property type="entry name" value="ThiS"/>
    <property type="match status" value="1"/>
</dbReference>
<dbReference type="InterPro" id="IPR010035">
    <property type="entry name" value="Thi_S"/>
</dbReference>
<reference evidence="1 2" key="1">
    <citation type="submission" date="2018-08" db="EMBL/GenBank/DDBJ databases">
        <title>Lysobacter sp. zong2l5, whole genome shotgun sequence.</title>
        <authorList>
            <person name="Zhang X."/>
            <person name="Feng G."/>
            <person name="Zhu H."/>
        </authorList>
    </citation>
    <scope>NUCLEOTIDE SEQUENCE [LARGE SCALE GENOMIC DNA]</scope>
    <source>
        <strain evidence="2">zong2l5</strain>
    </source>
</reference>
<organism evidence="1 2">
    <name type="scientific">Lysobacter silvisoli</name>
    <dbReference type="NCBI Taxonomy" id="2293254"/>
    <lineage>
        <taxon>Bacteria</taxon>
        <taxon>Pseudomonadati</taxon>
        <taxon>Pseudomonadota</taxon>
        <taxon>Gammaproteobacteria</taxon>
        <taxon>Lysobacterales</taxon>
        <taxon>Lysobacteraceae</taxon>
        <taxon>Lysobacter</taxon>
    </lineage>
</organism>
<dbReference type="Proteomes" id="UP000264492">
    <property type="component" value="Unassembled WGS sequence"/>
</dbReference>
<dbReference type="RefSeq" id="WP_115858961.1">
    <property type="nucleotide sequence ID" value="NZ_QTSU01000001.1"/>
</dbReference>
<dbReference type="PANTHER" id="PTHR34472:SF1">
    <property type="entry name" value="SULFUR CARRIER PROTEIN THIS"/>
    <property type="match status" value="1"/>
</dbReference>
<sequence length="66" mass="6648">MDILLNGEPRAIAAATTVAQLLLDEGLGERRVAVEVNGEIVPRGAHAGHALGAGDKVEIVHALGGG</sequence>
<dbReference type="OrthoDB" id="9800283at2"/>
<dbReference type="SUPFAM" id="SSF54285">
    <property type="entry name" value="MoaD/ThiS"/>
    <property type="match status" value="1"/>
</dbReference>
<gene>
    <name evidence="1" type="ORF">DX914_10740</name>
</gene>
<keyword evidence="2" id="KW-1185">Reference proteome</keyword>
<dbReference type="AlphaFoldDB" id="A0A371K6E1"/>
<dbReference type="NCBIfam" id="TIGR01683">
    <property type="entry name" value="thiS"/>
    <property type="match status" value="1"/>
</dbReference>
<dbReference type="EMBL" id="QTSU01000001">
    <property type="protein sequence ID" value="RDZ29523.1"/>
    <property type="molecule type" value="Genomic_DNA"/>
</dbReference>
<evidence type="ECO:0000313" key="2">
    <source>
        <dbReference type="Proteomes" id="UP000264492"/>
    </source>
</evidence>
<comment type="caution">
    <text evidence="1">The sequence shown here is derived from an EMBL/GenBank/DDBJ whole genome shotgun (WGS) entry which is preliminary data.</text>
</comment>
<dbReference type="InterPro" id="IPR003749">
    <property type="entry name" value="ThiS/MoaD-like"/>
</dbReference>
<dbReference type="Gene3D" id="3.10.20.30">
    <property type="match status" value="1"/>
</dbReference>